<name>C7PYA9_CATAD</name>
<accession>C7PYA9</accession>
<dbReference type="KEGG" id="cai:Caci_6552"/>
<proteinExistence type="predicted"/>
<dbReference type="AlphaFoldDB" id="C7PYA9"/>
<dbReference type="HOGENOM" id="CLU_610714_0_0_11"/>
<dbReference type="Proteomes" id="UP000000851">
    <property type="component" value="Chromosome"/>
</dbReference>
<dbReference type="InParanoid" id="C7PYA9"/>
<evidence type="ECO:0000256" key="1">
    <source>
        <dbReference type="SAM" id="SignalP"/>
    </source>
</evidence>
<feature type="chain" id="PRO_5002980449" evidence="1">
    <location>
        <begin position="28"/>
        <end position="448"/>
    </location>
</feature>
<dbReference type="RefSeq" id="WP_015795128.1">
    <property type="nucleotide sequence ID" value="NC_013131.1"/>
</dbReference>
<reference evidence="2 3" key="1">
    <citation type="journal article" date="2009" name="Stand. Genomic Sci.">
        <title>Complete genome sequence of Catenulispora acidiphila type strain (ID 139908).</title>
        <authorList>
            <person name="Copeland A."/>
            <person name="Lapidus A."/>
            <person name="Glavina Del Rio T."/>
            <person name="Nolan M."/>
            <person name="Lucas S."/>
            <person name="Chen F."/>
            <person name="Tice H."/>
            <person name="Cheng J.F."/>
            <person name="Bruce D."/>
            <person name="Goodwin L."/>
            <person name="Pitluck S."/>
            <person name="Mikhailova N."/>
            <person name="Pati A."/>
            <person name="Ivanova N."/>
            <person name="Mavromatis K."/>
            <person name="Chen A."/>
            <person name="Palaniappan K."/>
            <person name="Chain P."/>
            <person name="Land M."/>
            <person name="Hauser L."/>
            <person name="Chang Y.J."/>
            <person name="Jeffries C.D."/>
            <person name="Chertkov O."/>
            <person name="Brettin T."/>
            <person name="Detter J.C."/>
            <person name="Han C."/>
            <person name="Ali Z."/>
            <person name="Tindall B.J."/>
            <person name="Goker M."/>
            <person name="Bristow J."/>
            <person name="Eisen J.A."/>
            <person name="Markowitz V."/>
            <person name="Hugenholtz P."/>
            <person name="Kyrpides N.C."/>
            <person name="Klenk H.P."/>
        </authorList>
    </citation>
    <scope>NUCLEOTIDE SEQUENCE [LARGE SCALE GENOMIC DNA]</scope>
    <source>
        <strain evidence="3">DSM 44928 / JCM 14897 / NBRC 102108 / NRRL B-24433 / ID139908</strain>
    </source>
</reference>
<protein>
    <submittedName>
        <fullName evidence="2">Uncharacterized protein</fullName>
    </submittedName>
</protein>
<keyword evidence="3" id="KW-1185">Reference proteome</keyword>
<dbReference type="STRING" id="479433.Caci_6552"/>
<dbReference type="Gene3D" id="1.10.490.40">
    <property type="entry name" value="Diphtheria toxin, translocation domain"/>
    <property type="match status" value="1"/>
</dbReference>
<dbReference type="EMBL" id="CP001700">
    <property type="protein sequence ID" value="ACU75399.1"/>
    <property type="molecule type" value="Genomic_DNA"/>
</dbReference>
<dbReference type="eggNOG" id="ENOG503435H">
    <property type="taxonomic scope" value="Bacteria"/>
</dbReference>
<sequence precursor="true">MHRKAFTVVWALAFALLGQATLAPAQAAPARHRAEAPGSAADQDIAEWIAQVKKDPGKFDQYLEAGCIESGSSACTLTATQVAAMPSEIKRLTKELNQEVIDDPSLADGAEASAGGIQPRAGISGLSQALSKIGARSGNSFVRKLTSNSATAQQIADVAGNASVANNVAGGLTTATLPAVSKAVIGSVPVFGDVFTIADSIFGKDAAENGPNVEGIVVASVSLIATGVGLAFPPVGAVIAGALAIYSVGKTVLGWFESLLGFLWPQIPPPTPQELFDQGLDVKTTTTPIDGHEYDVVVSKSMKTVTQTILLDSKWTEYNKDSEPLTYIIRPPADGEFPSALNVGSSIYANGHFHTSLQIWQGGKSIPATCTQSISPSCGPDSDMTIGLDRPAVFTITYTVREFLLNSCDRPVCGTENPKLSLRVYDPRTKHDVAIPLSRKVVIVPAAG</sequence>
<evidence type="ECO:0000313" key="2">
    <source>
        <dbReference type="EMBL" id="ACU75399.1"/>
    </source>
</evidence>
<feature type="signal peptide" evidence="1">
    <location>
        <begin position="1"/>
        <end position="27"/>
    </location>
</feature>
<gene>
    <name evidence="2" type="ordered locus">Caci_6552</name>
</gene>
<evidence type="ECO:0000313" key="3">
    <source>
        <dbReference type="Proteomes" id="UP000000851"/>
    </source>
</evidence>
<keyword evidence="1" id="KW-0732">Signal</keyword>
<organism evidence="2 3">
    <name type="scientific">Catenulispora acidiphila (strain DSM 44928 / JCM 14897 / NBRC 102108 / NRRL B-24433 / ID139908)</name>
    <dbReference type="NCBI Taxonomy" id="479433"/>
    <lineage>
        <taxon>Bacteria</taxon>
        <taxon>Bacillati</taxon>
        <taxon>Actinomycetota</taxon>
        <taxon>Actinomycetes</taxon>
        <taxon>Catenulisporales</taxon>
        <taxon>Catenulisporaceae</taxon>
        <taxon>Catenulispora</taxon>
    </lineage>
</organism>